<proteinExistence type="predicted"/>
<dbReference type="AlphaFoldDB" id="A0A915KB55"/>
<sequence>MFFDKSVQVQRLASNKYSPSNLLLSLHKFISDPSDGLEQKAKGPGVSLRVQALEDPPGDPEKTSLHAVEDHMRQRGTRVGLCQGASMCVDPRDIDTRSRARKQAMLIRVNARWCIATHIDACRCASEKVIKNRETIQQPNRRMAMSFNTRIYLTDINVRGRTSLCAHIHHRASTPVDVNLHHSAFAPDKGTVEVTVAGLAQLNVYLQQGCLKRETYL</sequence>
<name>A0A915KB55_ROMCU</name>
<accession>A0A915KB55</accession>
<keyword evidence="1" id="KW-1185">Reference proteome</keyword>
<evidence type="ECO:0000313" key="2">
    <source>
        <dbReference type="WBParaSite" id="nRc.2.0.1.t36008-RA"/>
    </source>
</evidence>
<reference evidence="2" key="1">
    <citation type="submission" date="2022-11" db="UniProtKB">
        <authorList>
            <consortium name="WormBaseParasite"/>
        </authorList>
    </citation>
    <scope>IDENTIFICATION</scope>
</reference>
<dbReference type="Proteomes" id="UP000887565">
    <property type="component" value="Unplaced"/>
</dbReference>
<protein>
    <submittedName>
        <fullName evidence="2">Uncharacterized protein</fullName>
    </submittedName>
</protein>
<dbReference type="WBParaSite" id="nRc.2.0.1.t36008-RA">
    <property type="protein sequence ID" value="nRc.2.0.1.t36008-RA"/>
    <property type="gene ID" value="nRc.2.0.1.g36008"/>
</dbReference>
<organism evidence="1 2">
    <name type="scientific">Romanomermis culicivorax</name>
    <name type="common">Nematode worm</name>
    <dbReference type="NCBI Taxonomy" id="13658"/>
    <lineage>
        <taxon>Eukaryota</taxon>
        <taxon>Metazoa</taxon>
        <taxon>Ecdysozoa</taxon>
        <taxon>Nematoda</taxon>
        <taxon>Enoplea</taxon>
        <taxon>Dorylaimia</taxon>
        <taxon>Mermithida</taxon>
        <taxon>Mermithoidea</taxon>
        <taxon>Mermithidae</taxon>
        <taxon>Romanomermis</taxon>
    </lineage>
</organism>
<evidence type="ECO:0000313" key="1">
    <source>
        <dbReference type="Proteomes" id="UP000887565"/>
    </source>
</evidence>